<protein>
    <submittedName>
        <fullName evidence="1">Uncharacterized protein</fullName>
    </submittedName>
</protein>
<name>M7U524_BOTF1</name>
<dbReference type="EMBL" id="KB707681">
    <property type="protein sequence ID" value="EMR90986.1"/>
    <property type="molecule type" value="Genomic_DNA"/>
</dbReference>
<dbReference type="AlphaFoldDB" id="M7U524"/>
<sequence>MADKEKSAPVTVCLLILNKAVELLTRNDLEKLFQQIPNFSLTNIINAFGTIACSSINAFGTIACSSINAFGTSVCNIINAFGTSVCSIINAFGSNAPEIIRAVRTFVSNIINAFTNFVSKFIQPKVVKYLCITSVVQVALPVVGLALLSKFTNIEVNKILLTTVHHYFSLGRNCEGKDDWAQWDSGWGDIMKGTMAEQNGGGFD</sequence>
<evidence type="ECO:0000313" key="1">
    <source>
        <dbReference type="EMBL" id="EMR90986.1"/>
    </source>
</evidence>
<dbReference type="HOGENOM" id="CLU_104694_0_0_1"/>
<reference evidence="2" key="1">
    <citation type="journal article" date="2013" name="Genome Announc.">
        <title>Draft genome sequence of Botrytis cinerea BcDW1, inoculum for noble rot of grape berries.</title>
        <authorList>
            <person name="Blanco-Ulate B."/>
            <person name="Allen G."/>
            <person name="Powell A.L."/>
            <person name="Cantu D."/>
        </authorList>
    </citation>
    <scope>NUCLEOTIDE SEQUENCE [LARGE SCALE GENOMIC DNA]</scope>
    <source>
        <strain evidence="2">BcDW1</strain>
    </source>
</reference>
<evidence type="ECO:0000313" key="2">
    <source>
        <dbReference type="Proteomes" id="UP000012045"/>
    </source>
</evidence>
<accession>M7U524</accession>
<dbReference type="OrthoDB" id="10533605at2759"/>
<dbReference type="Proteomes" id="UP000012045">
    <property type="component" value="Unassembled WGS sequence"/>
</dbReference>
<gene>
    <name evidence="1" type="ORF">BcDW1_445</name>
</gene>
<proteinExistence type="predicted"/>
<organism evidence="1 2">
    <name type="scientific">Botryotinia fuckeliana (strain BcDW1)</name>
    <name type="common">Noble rot fungus</name>
    <name type="synonym">Botrytis cinerea</name>
    <dbReference type="NCBI Taxonomy" id="1290391"/>
    <lineage>
        <taxon>Eukaryota</taxon>
        <taxon>Fungi</taxon>
        <taxon>Dikarya</taxon>
        <taxon>Ascomycota</taxon>
        <taxon>Pezizomycotina</taxon>
        <taxon>Leotiomycetes</taxon>
        <taxon>Helotiales</taxon>
        <taxon>Sclerotiniaceae</taxon>
        <taxon>Botrytis</taxon>
    </lineage>
</organism>